<dbReference type="GO" id="GO:0070062">
    <property type="term" value="C:extracellular exosome"/>
    <property type="evidence" value="ECO:0007669"/>
    <property type="project" value="TreeGrafter"/>
</dbReference>
<keyword evidence="15" id="KW-0472">Membrane</keyword>
<keyword evidence="6" id="KW-0963">Cytoplasm</keyword>
<proteinExistence type="inferred from homology"/>
<name>V4A928_LOTGI</name>
<dbReference type="Gene3D" id="1.10.238.10">
    <property type="entry name" value="EF-hand"/>
    <property type="match status" value="1"/>
</dbReference>
<keyword evidence="13" id="KW-0333">Golgi apparatus</keyword>
<protein>
    <recommendedName>
        <fullName evidence="17">EF-hand domain-containing protein</fullName>
    </recommendedName>
</protein>
<evidence type="ECO:0000259" key="17">
    <source>
        <dbReference type="PROSITE" id="PS50222"/>
    </source>
</evidence>
<dbReference type="HOGENOM" id="CLU_031153_1_1_1"/>
<evidence type="ECO:0000313" key="18">
    <source>
        <dbReference type="EMBL" id="ESO91560.1"/>
    </source>
</evidence>
<dbReference type="InterPro" id="IPR011992">
    <property type="entry name" value="EF-hand-dom_pair"/>
</dbReference>
<keyword evidence="8" id="KW-0597">Phosphoprotein</keyword>
<evidence type="ECO:0000256" key="7">
    <source>
        <dbReference type="ARBA" id="ARBA00022525"/>
    </source>
</evidence>
<reference evidence="18 19" key="1">
    <citation type="journal article" date="2013" name="Nature">
        <title>Insights into bilaterian evolution from three spiralian genomes.</title>
        <authorList>
            <person name="Simakov O."/>
            <person name="Marletaz F."/>
            <person name="Cho S.J."/>
            <person name="Edsinger-Gonzales E."/>
            <person name="Havlak P."/>
            <person name="Hellsten U."/>
            <person name="Kuo D.H."/>
            <person name="Larsson T."/>
            <person name="Lv J."/>
            <person name="Arendt D."/>
            <person name="Savage R."/>
            <person name="Osoegawa K."/>
            <person name="de Jong P."/>
            <person name="Grimwood J."/>
            <person name="Chapman J.A."/>
            <person name="Shapiro H."/>
            <person name="Aerts A."/>
            <person name="Otillar R.P."/>
            <person name="Terry A.Y."/>
            <person name="Boore J.L."/>
            <person name="Grigoriev I.V."/>
            <person name="Lindberg D.R."/>
            <person name="Seaver E.C."/>
            <person name="Weisblat D.A."/>
            <person name="Putnam N.H."/>
            <person name="Rokhsar D.S."/>
        </authorList>
    </citation>
    <scope>NUCLEOTIDE SEQUENCE [LARGE SCALE GENOMIC DNA]</scope>
</reference>
<dbReference type="PANTHER" id="PTHR19237">
    <property type="entry name" value="NUCLEOBINDIN"/>
    <property type="match status" value="1"/>
</dbReference>
<feature type="non-terminal residue" evidence="18">
    <location>
        <position position="1"/>
    </location>
</feature>
<dbReference type="RefSeq" id="XP_009057630.1">
    <property type="nucleotide sequence ID" value="XM_009059382.1"/>
</dbReference>
<keyword evidence="12" id="KW-0106">Calcium</keyword>
<dbReference type="InterPro" id="IPR057576">
    <property type="entry name" value="NUCB1_N"/>
</dbReference>
<dbReference type="PROSITE" id="PS00018">
    <property type="entry name" value="EF_HAND_1"/>
    <property type="match status" value="1"/>
</dbReference>
<organism evidence="18 19">
    <name type="scientific">Lottia gigantea</name>
    <name type="common">Giant owl limpet</name>
    <dbReference type="NCBI Taxonomy" id="225164"/>
    <lineage>
        <taxon>Eukaryota</taxon>
        <taxon>Metazoa</taxon>
        <taxon>Spiralia</taxon>
        <taxon>Lophotrochozoa</taxon>
        <taxon>Mollusca</taxon>
        <taxon>Gastropoda</taxon>
        <taxon>Patellogastropoda</taxon>
        <taxon>Lottioidea</taxon>
        <taxon>Lottiidae</taxon>
        <taxon>Lottia</taxon>
    </lineage>
</organism>
<dbReference type="GO" id="GO:0005793">
    <property type="term" value="C:endoplasmic reticulum-Golgi intermediate compartment"/>
    <property type="evidence" value="ECO:0007669"/>
    <property type="project" value="TreeGrafter"/>
</dbReference>
<dbReference type="OrthoDB" id="5982823at2759"/>
<evidence type="ECO:0000256" key="8">
    <source>
        <dbReference type="ARBA" id="ARBA00022553"/>
    </source>
</evidence>
<dbReference type="GeneID" id="20232034"/>
<evidence type="ECO:0000256" key="9">
    <source>
        <dbReference type="ARBA" id="ARBA00022658"/>
    </source>
</evidence>
<evidence type="ECO:0000256" key="16">
    <source>
        <dbReference type="SAM" id="MobiDB-lite"/>
    </source>
</evidence>
<dbReference type="Pfam" id="PF25434">
    <property type="entry name" value="NUCB1_N"/>
    <property type="match status" value="1"/>
</dbReference>
<comment type="subcellular location">
    <subcellularLocation>
        <location evidence="2">Cytoplasm</location>
    </subcellularLocation>
    <subcellularLocation>
        <location evidence="3">Golgi apparatus</location>
    </subcellularLocation>
    <subcellularLocation>
        <location evidence="1">Membrane</location>
        <topology evidence="1">Peripheral membrane protein</topology>
    </subcellularLocation>
    <subcellularLocation>
        <location evidence="4">Secreted</location>
    </subcellularLocation>
</comment>
<dbReference type="Proteomes" id="UP000030746">
    <property type="component" value="Unassembled WGS sequence"/>
</dbReference>
<dbReference type="GO" id="GO:0016020">
    <property type="term" value="C:membrane"/>
    <property type="evidence" value="ECO:0007669"/>
    <property type="project" value="UniProtKB-SubCell"/>
</dbReference>
<evidence type="ECO:0000256" key="14">
    <source>
        <dbReference type="ARBA" id="ARBA00023125"/>
    </source>
</evidence>
<sequence length="304" mass="36457">DTGLEYDRYLREIVSVLEEDEDFRKKLEAANVSEIKDGSIARHLEFVGHNVRTKLDEIKRREVDRLQELARLKMKQMKGTEILHNIAYHGDIRIPGHLDVMNPHSFEMKDLESLIKKTTNDLEELDKQRRDEFKEYEMEKQYEEKEKLKHLSEEERKKEEERLAELKKKHGEHEKINHPASKDQFEEVWENTDHLDKEDFDPKTFFLLHDANGDGVWSIQEVEALLQHELDKAYDEKNADEDDPVERVEEMNRMREHIFTEIDQNHDKFITRDEFLIYTGPKGDRKEFEENEDWKVSCYSTNLV</sequence>
<evidence type="ECO:0000256" key="12">
    <source>
        <dbReference type="ARBA" id="ARBA00022837"/>
    </source>
</evidence>
<dbReference type="PROSITE" id="PS50222">
    <property type="entry name" value="EF_HAND_2"/>
    <property type="match status" value="1"/>
</dbReference>
<dbReference type="CTD" id="20232034"/>
<evidence type="ECO:0000256" key="3">
    <source>
        <dbReference type="ARBA" id="ARBA00004555"/>
    </source>
</evidence>
<dbReference type="InterPro" id="IPR040250">
    <property type="entry name" value="Nucleobindin"/>
</dbReference>
<dbReference type="STRING" id="225164.V4A928"/>
<keyword evidence="9" id="KW-0344">Guanine-nucleotide releasing factor</keyword>
<evidence type="ECO:0000256" key="15">
    <source>
        <dbReference type="ARBA" id="ARBA00023136"/>
    </source>
</evidence>
<keyword evidence="19" id="KW-1185">Reference proteome</keyword>
<evidence type="ECO:0000256" key="6">
    <source>
        <dbReference type="ARBA" id="ARBA00022490"/>
    </source>
</evidence>
<keyword evidence="14" id="KW-0238">DNA-binding</keyword>
<gene>
    <name evidence="18" type="ORF">LOTGIDRAFT_121860</name>
</gene>
<dbReference type="GO" id="GO:0005509">
    <property type="term" value="F:calcium ion binding"/>
    <property type="evidence" value="ECO:0007669"/>
    <property type="project" value="InterPro"/>
</dbReference>
<comment type="similarity">
    <text evidence="5">Belongs to the nucleobindin family.</text>
</comment>
<dbReference type="OMA" id="KHADHPR"/>
<accession>V4A928</accession>
<dbReference type="GO" id="GO:0005085">
    <property type="term" value="F:guanyl-nucleotide exchange factor activity"/>
    <property type="evidence" value="ECO:0007669"/>
    <property type="project" value="UniProtKB-KW"/>
</dbReference>
<dbReference type="KEGG" id="lgi:LOTGIDRAFT_121860"/>
<evidence type="ECO:0000313" key="19">
    <source>
        <dbReference type="Proteomes" id="UP000030746"/>
    </source>
</evidence>
<dbReference type="GO" id="GO:0003677">
    <property type="term" value="F:DNA binding"/>
    <property type="evidence" value="ECO:0007669"/>
    <property type="project" value="UniProtKB-KW"/>
</dbReference>
<evidence type="ECO:0000256" key="1">
    <source>
        <dbReference type="ARBA" id="ARBA00004170"/>
    </source>
</evidence>
<dbReference type="EMBL" id="KB202237">
    <property type="protein sequence ID" value="ESO91560.1"/>
    <property type="molecule type" value="Genomic_DNA"/>
</dbReference>
<keyword evidence="11" id="KW-0677">Repeat</keyword>
<evidence type="ECO:0000256" key="2">
    <source>
        <dbReference type="ARBA" id="ARBA00004496"/>
    </source>
</evidence>
<dbReference type="AlphaFoldDB" id="V4A928"/>
<evidence type="ECO:0000256" key="10">
    <source>
        <dbReference type="ARBA" id="ARBA00022729"/>
    </source>
</evidence>
<keyword evidence="7" id="KW-0964">Secreted</keyword>
<dbReference type="PANTHER" id="PTHR19237:SF20">
    <property type="entry name" value="NUCLEOBINDIN 1"/>
    <property type="match status" value="1"/>
</dbReference>
<dbReference type="InterPro" id="IPR002048">
    <property type="entry name" value="EF_hand_dom"/>
</dbReference>
<feature type="domain" description="EF-hand" evidence="17">
    <location>
        <begin position="250"/>
        <end position="285"/>
    </location>
</feature>
<dbReference type="InterPro" id="IPR018247">
    <property type="entry name" value="EF_Hand_1_Ca_BS"/>
</dbReference>
<evidence type="ECO:0000256" key="11">
    <source>
        <dbReference type="ARBA" id="ARBA00022737"/>
    </source>
</evidence>
<evidence type="ECO:0000256" key="4">
    <source>
        <dbReference type="ARBA" id="ARBA00004613"/>
    </source>
</evidence>
<dbReference type="SUPFAM" id="SSF47473">
    <property type="entry name" value="EF-hand"/>
    <property type="match status" value="1"/>
</dbReference>
<keyword evidence="10" id="KW-0732">Signal</keyword>
<evidence type="ECO:0000256" key="13">
    <source>
        <dbReference type="ARBA" id="ARBA00023034"/>
    </source>
</evidence>
<feature type="region of interest" description="Disordered" evidence="16">
    <location>
        <begin position="144"/>
        <end position="176"/>
    </location>
</feature>
<evidence type="ECO:0000256" key="5">
    <source>
        <dbReference type="ARBA" id="ARBA00008063"/>
    </source>
</evidence>
<dbReference type="GO" id="GO:0005794">
    <property type="term" value="C:Golgi apparatus"/>
    <property type="evidence" value="ECO:0007669"/>
    <property type="project" value="UniProtKB-SubCell"/>
</dbReference>